<keyword evidence="3" id="KW-1185">Reference proteome</keyword>
<dbReference type="EMBL" id="BOOW01000012">
    <property type="protein sequence ID" value="GII91789.1"/>
    <property type="molecule type" value="Genomic_DNA"/>
</dbReference>
<comment type="caution">
    <text evidence="2">The sequence shown here is derived from an EMBL/GenBank/DDBJ whole genome shotgun (WGS) entry which is preliminary data.</text>
</comment>
<reference evidence="2" key="1">
    <citation type="submission" date="2021-01" db="EMBL/GenBank/DDBJ databases">
        <title>Whole genome shotgun sequence of Sinosporangium siamense NBRC 109515.</title>
        <authorList>
            <person name="Komaki H."/>
            <person name="Tamura T."/>
        </authorList>
    </citation>
    <scope>NUCLEOTIDE SEQUENCE</scope>
    <source>
        <strain evidence="2">NBRC 109515</strain>
    </source>
</reference>
<dbReference type="Gene3D" id="3.90.1200.10">
    <property type="match status" value="1"/>
</dbReference>
<dbReference type="AlphaFoldDB" id="A0A919VB60"/>
<organism evidence="2 3">
    <name type="scientific">Sinosporangium siamense</name>
    <dbReference type="NCBI Taxonomy" id="1367973"/>
    <lineage>
        <taxon>Bacteria</taxon>
        <taxon>Bacillati</taxon>
        <taxon>Actinomycetota</taxon>
        <taxon>Actinomycetes</taxon>
        <taxon>Streptosporangiales</taxon>
        <taxon>Streptosporangiaceae</taxon>
        <taxon>Sinosporangium</taxon>
    </lineage>
</organism>
<protein>
    <recommendedName>
        <fullName evidence="1">Aminoglycoside phosphotransferase domain-containing protein</fullName>
    </recommendedName>
</protein>
<evidence type="ECO:0000259" key="1">
    <source>
        <dbReference type="Pfam" id="PF01636"/>
    </source>
</evidence>
<dbReference type="InterPro" id="IPR011009">
    <property type="entry name" value="Kinase-like_dom_sf"/>
</dbReference>
<gene>
    <name evidence="2" type="ORF">Ssi02_20200</name>
</gene>
<evidence type="ECO:0000313" key="2">
    <source>
        <dbReference type="EMBL" id="GII91789.1"/>
    </source>
</evidence>
<dbReference type="SUPFAM" id="SSF56112">
    <property type="entry name" value="Protein kinase-like (PK-like)"/>
    <property type="match status" value="1"/>
</dbReference>
<accession>A0A919VB60</accession>
<dbReference type="InterPro" id="IPR002575">
    <property type="entry name" value="Aminoglycoside_PTrfase"/>
</dbReference>
<evidence type="ECO:0000313" key="3">
    <source>
        <dbReference type="Proteomes" id="UP000606172"/>
    </source>
</evidence>
<dbReference type="Proteomes" id="UP000606172">
    <property type="component" value="Unassembled WGS sequence"/>
</dbReference>
<dbReference type="Pfam" id="PF01636">
    <property type="entry name" value="APH"/>
    <property type="match status" value="1"/>
</dbReference>
<name>A0A919VB60_9ACTN</name>
<feature type="domain" description="Aminoglycoside phosphotransferase" evidence="1">
    <location>
        <begin position="29"/>
        <end position="225"/>
    </location>
</feature>
<proteinExistence type="predicted"/>
<sequence>MRRSLLERLLPGDAWGDLEVRRGQFHEVFLGAERVVCFARTAAASARLPGRAETLRSLARLDLGFKVPVPLEEGDGYLVLSRVPGSPLAREAVADPAVAVQYSSLLEALANAGAAAALPRAAEDQWRRFASDVRAELFPLMSQAGRRRADGELAAAEALPWTTGALVHGDLGAENVLWETAGGSPRLSGVIDWDEASLGDPAEDFAAIGASYGDGFLHRVLASSGRLEGDLLGRITAIRGTFALQQALYASRDGDEEEMADGLAGYQ</sequence>
<dbReference type="RefSeq" id="WP_204023951.1">
    <property type="nucleotide sequence ID" value="NZ_BOOW01000012.1"/>
</dbReference>